<proteinExistence type="inferred from homology"/>
<keyword evidence="2" id="KW-0813">Transport</keyword>
<dbReference type="PANTHER" id="PTHR42788">
    <property type="entry name" value="TAURINE IMPORT ATP-BINDING PROTEIN-RELATED"/>
    <property type="match status" value="1"/>
</dbReference>
<evidence type="ECO:0000256" key="1">
    <source>
        <dbReference type="ARBA" id="ARBA00005417"/>
    </source>
</evidence>
<dbReference type="InterPro" id="IPR027417">
    <property type="entry name" value="P-loop_NTPase"/>
</dbReference>
<sequence>MGHLSFNGVSKVYDDRGAPVTALANVTFDIADGEFCAILGHSGCGKTTLLNMVAGFETPTGGAISLDGRAVAGPGWDRTMIFQDYALFPWATVRENIAFGLEMKKVPAAERTEIIDHHVDLVGLSGFADRYPDELSGGMRQRVAIARALAVSPRVLLMDEPFAALDDQNRRSMQNELVRIWRREPKTVMLVTHSIDEAILLADYVVVLSSRPGRIKQVVPIRLDRPRDEDDPDYLALKRQLRGLIHDGE</sequence>
<keyword evidence="7" id="KW-1185">Reference proteome</keyword>
<dbReference type="InterPro" id="IPR017871">
    <property type="entry name" value="ABC_transporter-like_CS"/>
</dbReference>
<name>A0A2N3PU85_9PROT</name>
<dbReference type="SMART" id="SM00382">
    <property type="entry name" value="AAA"/>
    <property type="match status" value="1"/>
</dbReference>
<evidence type="ECO:0000313" key="7">
    <source>
        <dbReference type="Proteomes" id="UP000233293"/>
    </source>
</evidence>
<dbReference type="GO" id="GO:0005524">
    <property type="term" value="F:ATP binding"/>
    <property type="evidence" value="ECO:0007669"/>
    <property type="project" value="UniProtKB-KW"/>
</dbReference>
<organism evidence="6 7">
    <name type="scientific">Telmatospirillum siberiense</name>
    <dbReference type="NCBI Taxonomy" id="382514"/>
    <lineage>
        <taxon>Bacteria</taxon>
        <taxon>Pseudomonadati</taxon>
        <taxon>Pseudomonadota</taxon>
        <taxon>Alphaproteobacteria</taxon>
        <taxon>Rhodospirillales</taxon>
        <taxon>Rhodospirillaceae</taxon>
        <taxon>Telmatospirillum</taxon>
    </lineage>
</organism>
<dbReference type="OrthoDB" id="8016555at2"/>
<reference evidence="7" key="1">
    <citation type="submission" date="2017-12" db="EMBL/GenBank/DDBJ databases">
        <title>Draft genome sequence of Telmatospirillum siberiense 26-4b1T, an acidotolerant peatland alphaproteobacterium potentially involved in sulfur cycling.</title>
        <authorList>
            <person name="Hausmann B."/>
            <person name="Pjevac P."/>
            <person name="Schreck K."/>
            <person name="Herbold C.W."/>
            <person name="Daims H."/>
            <person name="Wagner M."/>
            <person name="Pester M."/>
            <person name="Loy A."/>
        </authorList>
    </citation>
    <scope>NUCLEOTIDE SEQUENCE [LARGE SCALE GENOMIC DNA]</scope>
    <source>
        <strain evidence="7">26-4b1</strain>
    </source>
</reference>
<dbReference type="PROSITE" id="PS00211">
    <property type="entry name" value="ABC_TRANSPORTER_1"/>
    <property type="match status" value="1"/>
</dbReference>
<dbReference type="AlphaFoldDB" id="A0A2N3PU85"/>
<evidence type="ECO:0000256" key="4">
    <source>
        <dbReference type="ARBA" id="ARBA00022840"/>
    </source>
</evidence>
<comment type="caution">
    <text evidence="6">The sequence shown here is derived from an EMBL/GenBank/DDBJ whole genome shotgun (WGS) entry which is preliminary data.</text>
</comment>
<evidence type="ECO:0000313" key="6">
    <source>
        <dbReference type="EMBL" id="PKU23971.1"/>
    </source>
</evidence>
<gene>
    <name evidence="6" type="ORF">CWS72_13975</name>
</gene>
<dbReference type="InterPro" id="IPR003593">
    <property type="entry name" value="AAA+_ATPase"/>
</dbReference>
<dbReference type="InterPro" id="IPR003439">
    <property type="entry name" value="ABC_transporter-like_ATP-bd"/>
</dbReference>
<dbReference type="SUPFAM" id="SSF52540">
    <property type="entry name" value="P-loop containing nucleoside triphosphate hydrolases"/>
    <property type="match status" value="1"/>
</dbReference>
<protein>
    <submittedName>
        <fullName evidence="6">Nitrate ABC transporter ATP-binding protein</fullName>
    </submittedName>
</protein>
<keyword evidence="3" id="KW-0547">Nucleotide-binding</keyword>
<dbReference type="Pfam" id="PF00005">
    <property type="entry name" value="ABC_tran"/>
    <property type="match status" value="1"/>
</dbReference>
<dbReference type="PROSITE" id="PS50893">
    <property type="entry name" value="ABC_TRANSPORTER_2"/>
    <property type="match status" value="1"/>
</dbReference>
<comment type="similarity">
    <text evidence="1">Belongs to the ABC transporter superfamily.</text>
</comment>
<evidence type="ECO:0000256" key="2">
    <source>
        <dbReference type="ARBA" id="ARBA00022448"/>
    </source>
</evidence>
<dbReference type="RefSeq" id="WP_101251232.1">
    <property type="nucleotide sequence ID" value="NZ_PIUM01000015.1"/>
</dbReference>
<dbReference type="PANTHER" id="PTHR42788:SF13">
    <property type="entry name" value="ALIPHATIC SULFONATES IMPORT ATP-BINDING PROTEIN SSUB"/>
    <property type="match status" value="1"/>
</dbReference>
<accession>A0A2N3PU85</accession>
<evidence type="ECO:0000259" key="5">
    <source>
        <dbReference type="PROSITE" id="PS50893"/>
    </source>
</evidence>
<dbReference type="CDD" id="cd03293">
    <property type="entry name" value="ABC_NrtD_SsuB_transporters"/>
    <property type="match status" value="1"/>
</dbReference>
<dbReference type="Proteomes" id="UP000233293">
    <property type="component" value="Unassembled WGS sequence"/>
</dbReference>
<keyword evidence="4 6" id="KW-0067">ATP-binding</keyword>
<dbReference type="EMBL" id="PIUM01000015">
    <property type="protein sequence ID" value="PKU23971.1"/>
    <property type="molecule type" value="Genomic_DNA"/>
</dbReference>
<dbReference type="Gene3D" id="3.40.50.300">
    <property type="entry name" value="P-loop containing nucleotide triphosphate hydrolases"/>
    <property type="match status" value="1"/>
</dbReference>
<feature type="domain" description="ABC transporter" evidence="5">
    <location>
        <begin position="4"/>
        <end position="235"/>
    </location>
</feature>
<dbReference type="GO" id="GO:0016887">
    <property type="term" value="F:ATP hydrolysis activity"/>
    <property type="evidence" value="ECO:0007669"/>
    <property type="project" value="InterPro"/>
</dbReference>
<evidence type="ECO:0000256" key="3">
    <source>
        <dbReference type="ARBA" id="ARBA00022741"/>
    </source>
</evidence>
<dbReference type="InterPro" id="IPR050166">
    <property type="entry name" value="ABC_transporter_ATP-bind"/>
</dbReference>